<protein>
    <submittedName>
        <fullName evidence="1">Protein CBG02910</fullName>
    </submittedName>
</protein>
<reference evidence="1 2" key="1">
    <citation type="journal article" date="2003" name="PLoS Biol.">
        <title>The genome sequence of Caenorhabditis briggsae: a platform for comparative genomics.</title>
        <authorList>
            <person name="Stein L.D."/>
            <person name="Bao Z."/>
            <person name="Blasiar D."/>
            <person name="Blumenthal T."/>
            <person name="Brent M.R."/>
            <person name="Chen N."/>
            <person name="Chinwalla A."/>
            <person name="Clarke L."/>
            <person name="Clee C."/>
            <person name="Coghlan A."/>
            <person name="Coulson A."/>
            <person name="D'Eustachio P."/>
            <person name="Fitch D.H."/>
            <person name="Fulton L.A."/>
            <person name="Fulton R.E."/>
            <person name="Griffiths-Jones S."/>
            <person name="Harris T.W."/>
            <person name="Hillier L.W."/>
            <person name="Kamath R."/>
            <person name="Kuwabara P.E."/>
            <person name="Mardis E.R."/>
            <person name="Marra M.A."/>
            <person name="Miner T.L."/>
            <person name="Minx P."/>
            <person name="Mullikin J.C."/>
            <person name="Plumb R.W."/>
            <person name="Rogers J."/>
            <person name="Schein J.E."/>
            <person name="Sohrmann M."/>
            <person name="Spieth J."/>
            <person name="Stajich J.E."/>
            <person name="Wei C."/>
            <person name="Willey D."/>
            <person name="Wilson R.K."/>
            <person name="Durbin R."/>
            <person name="Waterston R.H."/>
        </authorList>
    </citation>
    <scope>NUCLEOTIDE SEQUENCE [LARGE SCALE GENOMIC DNA]</scope>
    <source>
        <strain evidence="1 2">AF16</strain>
    </source>
</reference>
<organism evidence="1 2">
    <name type="scientific">Caenorhabditis briggsae</name>
    <dbReference type="NCBI Taxonomy" id="6238"/>
    <lineage>
        <taxon>Eukaryota</taxon>
        <taxon>Metazoa</taxon>
        <taxon>Ecdysozoa</taxon>
        <taxon>Nematoda</taxon>
        <taxon>Chromadorea</taxon>
        <taxon>Rhabditida</taxon>
        <taxon>Rhabditina</taxon>
        <taxon>Rhabditomorpha</taxon>
        <taxon>Rhabditoidea</taxon>
        <taxon>Rhabditidae</taxon>
        <taxon>Peloderinae</taxon>
        <taxon>Caenorhabditis</taxon>
    </lineage>
</organism>
<evidence type="ECO:0000313" key="1">
    <source>
        <dbReference type="EMBL" id="CAP23697.2"/>
    </source>
</evidence>
<dbReference type="PANTHER" id="PTHR31424">
    <property type="entry name" value="PROTEIN CBG23806"/>
    <property type="match status" value="1"/>
</dbReference>
<proteinExistence type="predicted"/>
<dbReference type="HOGENOM" id="CLU_597494_0_0_1"/>
<dbReference type="PANTHER" id="PTHR31424:SF3">
    <property type="entry name" value="RING-TYPE DOMAIN-CONTAINING PROTEIN"/>
    <property type="match status" value="1"/>
</dbReference>
<dbReference type="InParanoid" id="A8WT86"/>
<accession>A8WT86</accession>
<name>A8WT86_CAEBR</name>
<keyword evidence="2" id="KW-1185">Reference proteome</keyword>
<dbReference type="EMBL" id="HE601438">
    <property type="protein sequence ID" value="CAP23697.2"/>
    <property type="molecule type" value="Genomic_DNA"/>
</dbReference>
<gene>
    <name evidence="1" type="ORF">CBG02910</name>
    <name evidence="1" type="ORF">CBG_02910</name>
</gene>
<dbReference type="eggNOG" id="ENOG502S98V">
    <property type="taxonomic scope" value="Eukaryota"/>
</dbReference>
<dbReference type="Proteomes" id="UP000008549">
    <property type="component" value="Unassembled WGS sequence"/>
</dbReference>
<evidence type="ECO:0000313" key="2">
    <source>
        <dbReference type="Proteomes" id="UP000008549"/>
    </source>
</evidence>
<dbReference type="KEGG" id="cbr:CBG_02910"/>
<dbReference type="RefSeq" id="XP_045092169.1">
    <property type="nucleotide sequence ID" value="XM_045242357.1"/>
</dbReference>
<dbReference type="AlphaFoldDB" id="A8WT86"/>
<dbReference type="OMA" id="AMFKENI"/>
<reference evidence="1 2" key="2">
    <citation type="journal article" date="2011" name="PLoS Genet.">
        <title>Caenorhabditis briggsae recombinant inbred line genotypes reveal inter-strain incompatibility and the evolution of recombination.</title>
        <authorList>
            <person name="Ross J.A."/>
            <person name="Koboldt D.C."/>
            <person name="Staisch J.E."/>
            <person name="Chamberlin H.M."/>
            <person name="Gupta B.P."/>
            <person name="Miller R.D."/>
            <person name="Baird S.E."/>
            <person name="Haag E.S."/>
        </authorList>
    </citation>
    <scope>NUCLEOTIDE SEQUENCE [LARGE SCALE GENOMIC DNA]</scope>
    <source>
        <strain evidence="1 2">AF16</strain>
    </source>
</reference>
<dbReference type="GeneID" id="8572643"/>
<sequence length="458" mass="52805">MSKQLVVNGRTILVEEQDVDEVCAMFKENIIIDSEEGWSNRFEVTQVAVFFCGFALHHSGLPWKRFDYLSDCWVKAERMHGDTYGRGNFSPSEYSSVISDVQTFVNEFSKIDRKKLWSEFTSLHVVNGCAQTFGFNVLKQWADDQETMGSLPKKTSKLEKDTKKQTAEIEKKVVEISNALKDLDVMKKVYTKFVDGKTVESRSSRDNLCVTDICLFRDKEACQLVNKTTVDCNGCAGRAHAVCCGIWTEDEYLITLDQSVVAQCWSCEGLGVSEILLFCEQQTTDLKNVHNQLTESLKFVTQYLYVIACIDFRDVIETADYRANFWKGNGSLRKESEHRWRRNGADISAIFGKETEVSEKNRSTDGEEMELILNLCWEHLQVFAGDMNMTPKCHILLDFMPYARRFGTLGRMSEQSIESFHALFNRLQDRFKTVRNDVTRYTHCFRVLLFFNHVFMNS</sequence>
<dbReference type="CTD" id="8572643"/>